<dbReference type="EMBL" id="LT907978">
    <property type="protein sequence ID" value="SOB71121.1"/>
    <property type="molecule type" value="Genomic_DNA"/>
</dbReference>
<gene>
    <name evidence="1" type="ORF">EHLA_0356</name>
</gene>
<dbReference type="RefSeq" id="WP_021906376.1">
    <property type="nucleotide sequence ID" value="NZ_CP143936.1"/>
</dbReference>
<dbReference type="KEGG" id="ehl:EHLA_0356"/>
<reference evidence="2" key="1">
    <citation type="submission" date="2017-09" db="EMBL/GenBank/DDBJ databases">
        <authorList>
            <person name="Shetty A S."/>
        </authorList>
    </citation>
    <scope>NUCLEOTIDE SEQUENCE [LARGE SCALE GENOMIC DNA]</scope>
</reference>
<evidence type="ECO:0000313" key="1">
    <source>
        <dbReference type="EMBL" id="SOB71121.1"/>
    </source>
</evidence>
<proteinExistence type="predicted"/>
<dbReference type="AlphaFoldDB" id="A0A285PNC0"/>
<name>A0A285PNC0_9FIRM</name>
<organism evidence="1 2">
    <name type="scientific">Anaerobutyricum hallii</name>
    <dbReference type="NCBI Taxonomy" id="39488"/>
    <lineage>
        <taxon>Bacteria</taxon>
        <taxon>Bacillati</taxon>
        <taxon>Bacillota</taxon>
        <taxon>Clostridia</taxon>
        <taxon>Lachnospirales</taxon>
        <taxon>Lachnospiraceae</taxon>
        <taxon>Anaerobutyricum</taxon>
    </lineage>
</organism>
<dbReference type="Proteomes" id="UP000217549">
    <property type="component" value="Chromosome I"/>
</dbReference>
<protein>
    <submittedName>
        <fullName evidence="1">Uncharacterized protein</fullName>
    </submittedName>
</protein>
<accession>A0A285PNC0</accession>
<evidence type="ECO:0000313" key="2">
    <source>
        <dbReference type="Proteomes" id="UP000217549"/>
    </source>
</evidence>
<sequence length="57" mass="6739">MTGQMTKYKESLRHMPEPIMLSQIQKKVDLRGLMNYAKEKGIKVTQLTNEEKNRFLL</sequence>
<keyword evidence="2" id="KW-1185">Reference proteome</keyword>